<dbReference type="InterPro" id="IPR036869">
    <property type="entry name" value="J_dom_sf"/>
</dbReference>
<organism evidence="3">
    <name type="scientific">Archangium violaceum</name>
    <dbReference type="NCBI Taxonomy" id="83451"/>
    <lineage>
        <taxon>Bacteria</taxon>
        <taxon>Pseudomonadati</taxon>
        <taxon>Myxococcota</taxon>
        <taxon>Myxococcia</taxon>
        <taxon>Myxococcales</taxon>
        <taxon>Cystobacterineae</taxon>
        <taxon>Archangiaceae</taxon>
        <taxon>Archangium</taxon>
    </lineage>
</organism>
<dbReference type="AlphaFoldDB" id="U6BPF1"/>
<feature type="domain" description="J" evidence="2">
    <location>
        <begin position="68"/>
        <end position="143"/>
    </location>
</feature>
<dbReference type="PROSITE" id="PS50076">
    <property type="entry name" value="DNAJ_2"/>
    <property type="match status" value="1"/>
</dbReference>
<dbReference type="EMBL" id="KF479198">
    <property type="protein sequence ID" value="AHA38206.1"/>
    <property type="molecule type" value="Genomic_DNA"/>
</dbReference>
<feature type="compositionally biased region" description="Basic residues" evidence="1">
    <location>
        <begin position="25"/>
        <end position="44"/>
    </location>
</feature>
<dbReference type="InterPro" id="IPR001623">
    <property type="entry name" value="DnaJ_domain"/>
</dbReference>
<evidence type="ECO:0000256" key="1">
    <source>
        <dbReference type="SAM" id="MobiDB-lite"/>
    </source>
</evidence>
<gene>
    <name evidence="3" type="primary">gphM</name>
</gene>
<dbReference type="CDD" id="cd06257">
    <property type="entry name" value="DnaJ"/>
    <property type="match status" value="1"/>
</dbReference>
<feature type="region of interest" description="Disordered" evidence="1">
    <location>
        <begin position="16"/>
        <end position="48"/>
    </location>
</feature>
<proteinExistence type="predicted"/>
<dbReference type="Gene3D" id="1.10.287.110">
    <property type="entry name" value="DnaJ domain"/>
    <property type="match status" value="1"/>
</dbReference>
<protein>
    <submittedName>
        <fullName evidence="3">GphM</fullName>
    </submittedName>
</protein>
<accession>U6BPF1</accession>
<evidence type="ECO:0000313" key="3">
    <source>
        <dbReference type="EMBL" id="AHA38206.1"/>
    </source>
</evidence>
<reference evidence="3" key="1">
    <citation type="journal article" date="2013" name="J. Nat. Prod.">
        <title>Elucidation of Gephyronic Acid Biosynthetic Pathway Revealed Unexpected SAM Dependent Methylations.</title>
        <authorList>
            <person name="Young J.M."/>
            <person name="Stevens D.C."/>
            <person name="Carmichael R."/>
            <person name="Tan J."/>
            <person name="Boddy C.N."/>
            <person name="Muller R."/>
            <person name="Taylor R.E."/>
        </authorList>
    </citation>
    <scope>NUCLEOTIDE SEQUENCE</scope>
    <source>
        <strain evidence="3">Cb vi76</strain>
    </source>
</reference>
<dbReference type="SUPFAM" id="SSF46565">
    <property type="entry name" value="Chaperone J-domain"/>
    <property type="match status" value="1"/>
</dbReference>
<name>U6BPF1_9BACT</name>
<evidence type="ECO:0000259" key="2">
    <source>
        <dbReference type="PROSITE" id="PS50076"/>
    </source>
</evidence>
<sequence>MRRWWSRRRRWRTSMGSGCASAGLRGRRRPRAPRGTVHHARRRSPGAAPRRLFLRRMERRAAEMTPEEPFAVLGLEPTMDPLAVKSAYFAALSRHPPHQDMEGFQRLRRAYEALTRPGGLAAAYLTSPVDVQKLAREARERFDAPLEKAAVVARAERTRAETVAQWVERCSRMSWDEALRAFAR</sequence>